<protein>
    <submittedName>
        <fullName evidence="10">Amino acid adenylation domain-containing protein</fullName>
    </submittedName>
</protein>
<evidence type="ECO:0000259" key="9">
    <source>
        <dbReference type="PROSITE" id="PS52004"/>
    </source>
</evidence>
<feature type="domain" description="Carrier" evidence="8">
    <location>
        <begin position="3955"/>
        <end position="4030"/>
    </location>
</feature>
<dbReference type="Gene3D" id="3.30.70.3290">
    <property type="match status" value="2"/>
</dbReference>
<dbReference type="InterPro" id="IPR009081">
    <property type="entry name" value="PP-bd_ACP"/>
</dbReference>
<comment type="similarity">
    <text evidence="2">Belongs to the ATP-dependent AMP-binding enzyme family.</text>
</comment>
<dbReference type="SUPFAM" id="SSF52151">
    <property type="entry name" value="FabD/lysophospholipase-like"/>
    <property type="match status" value="2"/>
</dbReference>
<dbReference type="SUPFAM" id="SSF47336">
    <property type="entry name" value="ACP-like"/>
    <property type="match status" value="5"/>
</dbReference>
<dbReference type="Pfam" id="PF00698">
    <property type="entry name" value="Acyl_transf_1"/>
    <property type="match status" value="1"/>
</dbReference>
<evidence type="ECO:0000256" key="4">
    <source>
        <dbReference type="ARBA" id="ARBA00022553"/>
    </source>
</evidence>
<dbReference type="Pfam" id="PF00668">
    <property type="entry name" value="Condensation"/>
    <property type="match status" value="3"/>
</dbReference>
<dbReference type="SUPFAM" id="SSF52777">
    <property type="entry name" value="CoA-dependent acyltransferases"/>
    <property type="match status" value="7"/>
</dbReference>
<dbReference type="Pfam" id="PF00550">
    <property type="entry name" value="PP-binding"/>
    <property type="match status" value="5"/>
</dbReference>
<dbReference type="Pfam" id="PF16197">
    <property type="entry name" value="KAsynt_C_assoc"/>
    <property type="match status" value="2"/>
</dbReference>
<proteinExistence type="inferred from homology"/>
<organism evidence="10 11">
    <name type="scientific">Caldalkalibacillus horti</name>
    <dbReference type="NCBI Taxonomy" id="77523"/>
    <lineage>
        <taxon>Bacteria</taxon>
        <taxon>Bacillati</taxon>
        <taxon>Bacillota</taxon>
        <taxon>Bacilli</taxon>
        <taxon>Bacillales</taxon>
        <taxon>Bacillaceae</taxon>
        <taxon>Caldalkalibacillus</taxon>
    </lineage>
</organism>
<dbReference type="InterPro" id="IPR020845">
    <property type="entry name" value="AMP-binding_CS"/>
</dbReference>
<comment type="similarity">
    <text evidence="7">In the C-terminal section; belongs to the NRP synthetase family.</text>
</comment>
<dbReference type="SUPFAM" id="SSF53901">
    <property type="entry name" value="Thiolase-like"/>
    <property type="match status" value="2"/>
</dbReference>
<dbReference type="Proteomes" id="UP001235840">
    <property type="component" value="Unassembled WGS sequence"/>
</dbReference>
<feature type="domain" description="Carrier" evidence="8">
    <location>
        <begin position="1975"/>
        <end position="2050"/>
    </location>
</feature>
<dbReference type="InterPro" id="IPR000873">
    <property type="entry name" value="AMP-dep_synth/lig_dom"/>
</dbReference>
<reference evidence="10 11" key="1">
    <citation type="submission" date="2023-07" db="EMBL/GenBank/DDBJ databases">
        <title>Genomic Encyclopedia of Type Strains, Phase IV (KMG-IV): sequencing the most valuable type-strain genomes for metagenomic binning, comparative biology and taxonomic classification.</title>
        <authorList>
            <person name="Goeker M."/>
        </authorList>
    </citation>
    <scope>NUCLEOTIDE SEQUENCE [LARGE SCALE GENOMIC DNA]</scope>
    <source>
        <strain evidence="10 11">DSM 12751</strain>
    </source>
</reference>
<dbReference type="CDD" id="cd05930">
    <property type="entry name" value="A_NRPS"/>
    <property type="match status" value="2"/>
</dbReference>
<dbReference type="InterPro" id="IPR006162">
    <property type="entry name" value="Ppantetheine_attach_site"/>
</dbReference>
<dbReference type="Gene3D" id="3.30.70.250">
    <property type="entry name" value="Malonyl-CoA ACP transacylase, ACP-binding"/>
    <property type="match status" value="1"/>
</dbReference>
<dbReference type="InterPro" id="IPR045851">
    <property type="entry name" value="AMP-bd_C_sf"/>
</dbReference>
<evidence type="ECO:0000313" key="10">
    <source>
        <dbReference type="EMBL" id="MDQ0164745.1"/>
    </source>
</evidence>
<keyword evidence="3" id="KW-0596">Phosphopantetheine</keyword>
<dbReference type="InterPro" id="IPR032821">
    <property type="entry name" value="PKS_assoc"/>
</dbReference>
<dbReference type="InterPro" id="IPR016039">
    <property type="entry name" value="Thiolase-like"/>
</dbReference>
<keyword evidence="4" id="KW-0597">Phosphoprotein</keyword>
<evidence type="ECO:0000256" key="6">
    <source>
        <dbReference type="ARBA" id="ARBA00023194"/>
    </source>
</evidence>
<keyword evidence="5" id="KW-0808">Transferase</keyword>
<dbReference type="InterPro" id="IPR023213">
    <property type="entry name" value="CAT-like_dom_sf"/>
</dbReference>
<dbReference type="InterPro" id="IPR001227">
    <property type="entry name" value="Ac_transferase_dom_sf"/>
</dbReference>
<dbReference type="SMART" id="SM00825">
    <property type="entry name" value="PKS_KS"/>
    <property type="match status" value="2"/>
</dbReference>
<accession>A0ABT9VVT3</accession>
<dbReference type="Gene3D" id="3.40.50.980">
    <property type="match status" value="6"/>
</dbReference>
<dbReference type="Gene3D" id="3.30.559.10">
    <property type="entry name" value="Chloramphenicol acetyltransferase-like domain"/>
    <property type="match status" value="4"/>
</dbReference>
<dbReference type="Gene3D" id="3.30.300.30">
    <property type="match status" value="3"/>
</dbReference>
<dbReference type="NCBIfam" id="TIGR01733">
    <property type="entry name" value="AA-adenyl-dom"/>
    <property type="match status" value="3"/>
</dbReference>
<dbReference type="CDD" id="cd12117">
    <property type="entry name" value="A_NRPS_Srf_like"/>
    <property type="match status" value="1"/>
</dbReference>
<dbReference type="InterPro" id="IPR018201">
    <property type="entry name" value="Ketoacyl_synth_AS"/>
</dbReference>
<evidence type="ECO:0000256" key="2">
    <source>
        <dbReference type="ARBA" id="ARBA00006432"/>
    </source>
</evidence>
<dbReference type="InterPro" id="IPR014043">
    <property type="entry name" value="Acyl_transferase_dom"/>
</dbReference>
<dbReference type="Gene3D" id="3.30.559.30">
    <property type="entry name" value="Nonribosomal peptide synthetase, condensation domain"/>
    <property type="match status" value="3"/>
</dbReference>
<feature type="domain" description="Carrier" evidence="8">
    <location>
        <begin position="5002"/>
        <end position="5076"/>
    </location>
</feature>
<dbReference type="PANTHER" id="PTHR45527">
    <property type="entry name" value="NONRIBOSOMAL PEPTIDE SYNTHETASE"/>
    <property type="match status" value="1"/>
</dbReference>
<dbReference type="SMART" id="SM00823">
    <property type="entry name" value="PKS_PP"/>
    <property type="match status" value="4"/>
</dbReference>
<dbReference type="Pfam" id="PF02801">
    <property type="entry name" value="Ketoacyl-synt_C"/>
    <property type="match status" value="2"/>
</dbReference>
<dbReference type="Gene3D" id="3.40.47.10">
    <property type="match status" value="2"/>
</dbReference>
<dbReference type="Pfam" id="PF00501">
    <property type="entry name" value="AMP-binding"/>
    <property type="match status" value="3"/>
</dbReference>
<dbReference type="PROSITE" id="PS52004">
    <property type="entry name" value="KS3_2"/>
    <property type="match status" value="2"/>
</dbReference>
<dbReference type="PANTHER" id="PTHR45527:SF1">
    <property type="entry name" value="FATTY ACID SYNTHASE"/>
    <property type="match status" value="1"/>
</dbReference>
<dbReference type="InterPro" id="IPR001242">
    <property type="entry name" value="Condensation_dom"/>
</dbReference>
<dbReference type="Gene3D" id="3.40.366.10">
    <property type="entry name" value="Malonyl-Coenzyme A Acyl Carrier Protein, domain 2"/>
    <property type="match status" value="3"/>
</dbReference>
<comment type="cofactor">
    <cofactor evidence="1">
        <name>pantetheine 4'-phosphate</name>
        <dbReference type="ChEBI" id="CHEBI:47942"/>
    </cofactor>
</comment>
<feature type="domain" description="Ketosynthase family 3 (KS3)" evidence="9">
    <location>
        <begin position="3129"/>
        <end position="3552"/>
    </location>
</feature>
<evidence type="ECO:0000256" key="3">
    <source>
        <dbReference type="ARBA" id="ARBA00022450"/>
    </source>
</evidence>
<gene>
    <name evidence="10" type="ORF">J2S11_000645</name>
</gene>
<dbReference type="EMBL" id="JAUSTY010000002">
    <property type="protein sequence ID" value="MDQ0164745.1"/>
    <property type="molecule type" value="Genomic_DNA"/>
</dbReference>
<feature type="domain" description="Carrier" evidence="8">
    <location>
        <begin position="972"/>
        <end position="1047"/>
    </location>
</feature>
<dbReference type="InterPro" id="IPR014030">
    <property type="entry name" value="Ketoacyl_synth_N"/>
</dbReference>
<feature type="domain" description="Ketosynthase family 3 (KS3)" evidence="9">
    <location>
        <begin position="1066"/>
        <end position="1487"/>
    </location>
</feature>
<dbReference type="PROSITE" id="PS00455">
    <property type="entry name" value="AMP_BINDING"/>
    <property type="match status" value="3"/>
</dbReference>
<dbReference type="InterPro" id="IPR010071">
    <property type="entry name" value="AA_adenyl_dom"/>
</dbReference>
<keyword evidence="6" id="KW-0045">Antibiotic biosynthesis</keyword>
<evidence type="ECO:0000313" key="11">
    <source>
        <dbReference type="Proteomes" id="UP001235840"/>
    </source>
</evidence>
<feature type="domain" description="Carrier" evidence="8">
    <location>
        <begin position="3035"/>
        <end position="3110"/>
    </location>
</feature>
<dbReference type="InterPro" id="IPR014031">
    <property type="entry name" value="Ketoacyl_synth_C"/>
</dbReference>
<dbReference type="InterPro" id="IPR020806">
    <property type="entry name" value="PKS_PP-bd"/>
</dbReference>
<dbReference type="InterPro" id="IPR016036">
    <property type="entry name" value="Malonyl_transacylase_ACP-bd"/>
</dbReference>
<dbReference type="CDD" id="cd19531">
    <property type="entry name" value="LCL_NRPS-like"/>
    <property type="match status" value="2"/>
</dbReference>
<keyword evidence="11" id="KW-1185">Reference proteome</keyword>
<dbReference type="SUPFAM" id="SSF56801">
    <property type="entry name" value="Acetyl-CoA synthetase-like"/>
    <property type="match status" value="3"/>
</dbReference>
<dbReference type="PROSITE" id="PS00012">
    <property type="entry name" value="PHOSPHOPANTETHEINE"/>
    <property type="match status" value="2"/>
</dbReference>
<dbReference type="Pfam" id="PF00109">
    <property type="entry name" value="ketoacyl-synt"/>
    <property type="match status" value="2"/>
</dbReference>
<dbReference type="NCBIfam" id="NF003417">
    <property type="entry name" value="PRK04813.1"/>
    <property type="match status" value="3"/>
</dbReference>
<dbReference type="Gene3D" id="1.10.1240.100">
    <property type="match status" value="1"/>
</dbReference>
<dbReference type="CDD" id="cd00833">
    <property type="entry name" value="PKS"/>
    <property type="match status" value="2"/>
</dbReference>
<evidence type="ECO:0000259" key="8">
    <source>
        <dbReference type="PROSITE" id="PS50075"/>
    </source>
</evidence>
<evidence type="ECO:0000256" key="5">
    <source>
        <dbReference type="ARBA" id="ARBA00022679"/>
    </source>
</evidence>
<dbReference type="InterPro" id="IPR016035">
    <property type="entry name" value="Acyl_Trfase/lysoPLipase"/>
</dbReference>
<name>A0ABT9VVT3_9BACI</name>
<dbReference type="SUPFAM" id="SSF55048">
    <property type="entry name" value="Probable ACP-binding domain of malonyl-CoA ACP transacylase"/>
    <property type="match status" value="1"/>
</dbReference>
<evidence type="ECO:0000256" key="1">
    <source>
        <dbReference type="ARBA" id="ARBA00001957"/>
    </source>
</evidence>
<dbReference type="PROSITE" id="PS00606">
    <property type="entry name" value="KS3_1"/>
    <property type="match status" value="1"/>
</dbReference>
<comment type="caution">
    <text evidence="10">The sequence shown here is derived from an EMBL/GenBank/DDBJ whole genome shotgun (WGS) entry which is preliminary data.</text>
</comment>
<dbReference type="Gene3D" id="1.10.1200.10">
    <property type="entry name" value="ACP-like"/>
    <property type="match status" value="5"/>
</dbReference>
<dbReference type="InterPro" id="IPR020841">
    <property type="entry name" value="PKS_Beta-ketoAc_synthase_dom"/>
</dbReference>
<sequence length="5552" mass="627483">MSSKTFELAENQKGIYFDCQVDNPLDYNISATIRLQNVDEKHLENALKLVVWEQEALRTKIDIQHDFPVFSTLDEIDFMWVKQDLSQALNQHEELSAIIREEIGTAFDLSSAPLFRARLIKLNEAEHLFVVCIHHIISDGMSLEIFRHSLLDYYDRLIHKKKIVLKQNTGFSDFIKQENSKLTEGKFDKQKEYWSTKLQGAEPVSIQHDYSIKQFENGVGREKRFEVPQALVDRASQLAREHEVTDFMFYLAIFGVFLNRYTQREDISFATSLSYRPDMDFEETIGYFVSMLPMRFDVQSDQFFPSVLKQVSQELIQAYKNIGYPNNLILRDQQLATTPGTPSIFDLSFIYDAYEEVGADVLQSEIVEQDHVTFPGNLMVIWNKTEQRSQLKIQYKPEMFSDQSIELLGCRFLKIIEALTLQVESKVGEIDLLLENEETRIFRDFNRVSPQPYKPQSIIDIFNTKVQLHPTRVALIYNGRSETYASVQAKANQLARKIIERVNGEQRAIGVQLQRSPDLVITLLAILKAGCAYVPIDPAYPRARKEYIFHDASIPLLITSQQLPHEHNWEVDLLFVDDSDTYTGPVISPLEELDPTSLAYIIYTSGSTGKPKGVMIENHSVVNTLLDLEGRFPLGKEDIFLLKTPFTFDVSATELFGWFVGEGSLLILEHGEEKNPQFILEEINTYNVTHINFVPTMFRLFLELFEVEANISKMSSLKWVFLGGEAVTPDLLQKFNALHTDIRLENVYGPTESTIWVSHSSLKNDSENQQNISIGQPLHGMRWYVIGKNKELQPIGIPGELCLSGPGLARGYLNQEELTKEKFISNPFFDKESDSEYYRLMYRTGDLARWTSNGTIEFLGRIDFQVKIRGARLEIGEIESVLAEYRGIVQAVVVVKEGQGRAKELCAYYLADEEIEIAKLKEHVSQVLPAYMIPSFFVHKEVFPLNSSDKVDRNALTADTEYLQTDSASYVAPQTELEHNIVKVWGEVLAISKIGVDDHFFEIGGNSVNLIQVHNRLRKALKQDFSITLLVQSPTVRQLAEHFFREKDNTILNRESHFERDKRIVRQDIAIVGLAINVPGAQSTNEFWNNLKLGKESIHFYSDDELAQLGVDQNLLKSPNYVKAKGKVDGIEYFDPHFFDYTPGEVHMMSPQLRLLYQGTWQALEDAGYYPNSKTKIGLFLGGSDDFEWYRKVLFSEGNFSDKYQAFTLSTNHFLATRVAHKLDIKGPVYSALTGCSTTLVTPHLATQSLILGECDLAVAGGITVELPNEGGYFYEEGMMFSPDGHCRPFDANARGTVFSNGMGLVVLKRLDEAIADGDQIYAVIKGSAINNDGKQKAGFVAPSVEGQAEAIHEAYRVAGIDPETVSYVEAHGTGTLIGDPIEVESLTKAFGSDKKQFCMLGSVKGNVGHTDTAAGVVGLAKVALSLKNKYIPGTVNYKEQNPKINFKNTPFMVQENGMEWEKEGALRAGINSFGVGGTNAHMVLEEPPMESGSSPSDKLVILPFSAKSPTALKATSVKVVNYLLKDQQTHVSDAAWTLQVGRKPFSYRRAMVIQDDFRNDPEKALELLNAATVHEMMSTNKKIYFMFPGQGSQYQGMGRELYFNAHDSAVSRLFKKYIDSVYDLLKAEERNQFLGIIYGVENPQQINQTEFSQFALFATSYALAKTMLEIGIKPAGMLGHSIGEVAAATVAGVFELKDAVEIVRLRGQVMQKQEPGVMLAVMTSAKEVEQELPSDVWLSLENTSSSCVVGGNEQAISQFEAKLQKLGWKFIRVKTSHAFHTPMMEKAAQEFKDKLRTYKMNEPQIPILSNATGKWVQEKEMTKPEYWSQHILQTVKFADNLSVILSNNQDLFIEVGAGRTLSTFARQHDAKASRHHFVHLIRHPQEVASDVEFLNEKVAELWSVGVDIAWDVLKGEKKRKRISLPTYEFDKMFFPVDVGYQNQLVAQKEVAVSSLEAIEYRAPLSIQVAGDEEGFKTKLEGAIIEAYKALFGFETVTVDQDFFALGGDSLKAVSLSSTLKNVVGTKVDITDLFKYPTPSALAAFLSESSIGNVLEAERDEEKRGSKGIKPAEEREYYPLSAAQKRMYALYLLDRNNLAYNLPSATIIHGQLDRVKIEHTFEKLIQRHEGLRTSFGIKENEPAQFIHSTTNVPIRYTENKVSHSKELNQIINDFVKPFDLEKAPLFRIEMVQLESEKKLLLLDFHHIIADGSSVEIITRDFNQLYSGDIRPLNLQYKDFAVWQNERLSSDGMSRQRDFWLQQLEGELPALELPTDYARPPVKDFKGARAYFDLDQTLTSELQHLAQASGTTLYMLLLSAWYVLLARYASQEDIVVGTPVAGRTQEEIEDTVGMFVNMLAMRNFPQPDKSFHDFLNEVKENTLRAFDHQDYQFDELVEQLDLKRELNRNALFDVCFDFQNMEFHDLELEDIRFTPYKIQTQTAAYDLILTCQENKKDQQIEGFLEYSTGLFKQETVERMVEHFRMVLWGITVDNHMLLGDLNVITPWEKDLINKELNQTSLSFNDTLLIQDLFEQNVAKHPDKTALIVASGKALTYEELNIKANEIAWELIHVGMEKEAVVGVMCRRDEYLFISLLGVLKAGLAYVPIDPTLPKERIAYMLSECNVSTLICHQEDSKNVEFSGHIINYNLLNRITGNRLTENPPNHNSTNSLACVIFTSGSTGKPKGVMIEQRSLVNFIHDIENRGIFTEDSDRVLCVTTLSFDIFAFESIVPMCTGHSVYLANEEEQLDPALVTQKITEHKLTHILSTVSRIKVFVENPEFDKALKQLKCVLSGGENYPLQLLKDIQSKSQAKVYNMYGPTETTVWSTTKDLTDSDKINIGRPIANTEAYIINTAGKLQPIGVYGELCLAGLGLARAYLNNSHETMQKFVQLSAIPDKVLYRTGDRARILDSGEIELVGRLDSQVKIRGYRIELNEIEQLALKHEHIRQAVVKTYDVPQRDKQLVLFYSLKRVGLEKDNDPWLKDWLKQTLPHYMVPSHFIQLDELPVLPNGKINKQALSLPQEMRSVDKMEIIPPSSKLEKAILAIWKEVLNTESISVRDNFFDVGGHSLGLIHVNNKVNELLGQSIPLMQFFEHPTIESLVKSLALSKTKIDEHLFRVDGPPNRLALDDIAVIGMSCHFPGANDINSFWDNILSGEESITTFSEEELLQSGIDREALDHPNYVKAKGFLEGIEYFDADFFDYPSQESNMMDPQIRIMHQCVWEVLENAGYDSSAYAGRIGLFAGSGSNIPWMTKFLGKQKDLLQAFEAMTLNEKDFLTTRISYKLNLKGPSFNVQTACSTSLVAIHQAIQSLISGEADMAIAGGVSISYPRKEGYLWHEGMIFSKDGHCKPFAEDSSGTISGNGCGLVLLKPLAAAERDGDHIYGVIKGSAINNDGIDKIGYTAPSIAGQADVIEAALNKAGLSAEDICYLEAHGTGTKLGDPIEIEALKQAWKTDKKGYCALGSVKANIGHLDAAAGVAGFIKTILALYHRTIPGQINFQKPNPRIDFDNSPFYINTRPVNLTHSSEVLRAGISSFGIGGTNVHVIVEQPPAMKAKRYREEEHIKEPQVLLFSARSESALEQTSEKLLSYLKAKPSLNLADVAWTLQMGRKSFEYRKALVVKGKLSGLSNQIVQDFIQISEKKVSDIRKRIVFMFPGEEYFSLDMGRQLYLSADRSSLAGIYRDCMNHALSFMQQNERENVMKTIRDKHSDLHSDTKTSQLTQLVTGYALAQTLIELGVHADGVMGQNIGLITALAVAGSLDMREAVALIRRSGIEDYQDHLARVQLRIPKTPLLLATAGGIGKKDQQAQRNVSERLAPNSILSLDEVLESPSFFIEVGSGGWQFSFINQHIKAELDAERHGYVHLLSDQQIEDYEIMYFLQVMGQLWSEGVSVQWDRLHQNKDRKRLPLPSYVFDKTYHEHDINLTSIIDQEYTSKTREQTLVIREDNNEVPREDITTRLSSIWEEILGHAEIAAEDDFFTLGGHSLKAVTLASELQKEFSVDMPLSEIFNHSVFNQMENWLISREVKHEFQQIQPVVKQSYYKVSSAQKRMFAVNELIEGAVPYNLASIYIVEGAFDIARFSNVIAELVHRHAAFRTRFSMVDGEVVQIIEDEVDSVVQDGRTTEARIEDEIKEFIRPFELTKAPLLRVKVLQVTEMKHLLMIDMHHIISDQSSIAILLQEIKALYAGNRLDPLKIQYTDFAAWQNELLKSKAIEKQFDYWKQELSGEFPKLNLLTDHSRPLIQSFKGDHVSFEFGQALSLQVDEISKSLKLTPYMVLLATLNVVLWKYSGQQDLIVGTGIAGRRHPDVDAVVGMFVNTLAIRTQINESASVEEFLMYLKDKLANVYENQDCQYEQLIEELGIEKELGRNPLFDIMFNYITMGTEELSLEGITFKPLEFTELETKFDITLTIQQKGNGYFADIEYSTALFKRETIQAFGEKLLWVASQITDNYKQTLSEISIVTAEERNWLSKLNQTTTDYPRDKTIVQLFEEKVESHGEYTAIIWGQDHISYAELNSRANRVADLLNRKFVNPKDRIALMFDRGPLQVISILGILKAGCVYVPIDPDYPEQRIQFILENSSATLLLTDSGYEAKLEQGTPYLLLDSELEQGEEAKISFGETQAESSADDLAYIIYTSGSTGEPKGTLISNRNVTRVVKNTNYIDITPKDRLLQFSNYAFDGSVFDIFGALLNGAALVMISKEELLEISELTNIIKKQEITVFFITTAMFNMVVDWDVSCLQHTRKILFGGEAASIPHVKKAFAYLGPDRLINVYGPTETTVFATYYPINEAPEDASYLPIGFPIANTTAYILDGHGHPVPPNVPGELYIGGDGVSEGYVNKAELTKQKFIQNPFDPSERVYCTGDIVWRLPTGEIGFIGRRDFQVKIRGFRVELGEIEKQFKSIEGVKDVIVVPQKDKQGNMYLAAYYSTTMQSNGLVNQMKPEQIGEALSDKLPNYMIPAKMMRMDNLPLNSNGKIDRKHLPDLNDNAEAVAPTLSHNEAEQVVLQKMREVLDNESFGMADHFFRYGGHSIRAIALVQSLSKLGVNLKVNEIFQYPTAEEIAKLPKVREFFNKSEKNGWSMADSEPININSIHLNEQQMNSLAEHVYHGNSFISKTMIYADKVGVFPFSPVQKAHTLQGSHISGFTTELEGPLNEQMIKRILMNIVQKNQLLHCVAQMEGEPVWQECDVSGVSALIEKNIPYIDLREYTEQTQLGLLDKLFMSILATPYEFGGLPWRITCLRMNQELHLLIWGFDHMAFDGMSGEVLRHQIEKEAQLFLMPDSALKSAPAKVVEESPQNYQDYVTLLTQGPSNMTEEEIIEQFTLIKWSESNSIFMDRLRRLSDGGQKVIDIRLPLHDSEKVDPWMKAFEFTIELFHQYTKLNDIPIAIVDYGRSYNNTDFYNSVGEFLDIIPFVAEVTDSKSHIVESLKECRQQSINFLSLLYEPSLSKKYANVVDLLAPAYKNKEKDLILFNFQGYVEQSDKMAFRLPAEQSLENSLAQVLVTVDVDVEYINIKVESLMGFDQTSIRTIIPAQEKVEKVGTHE</sequence>
<dbReference type="SMART" id="SM00827">
    <property type="entry name" value="PKS_AT"/>
    <property type="match status" value="1"/>
</dbReference>
<evidence type="ECO:0000256" key="7">
    <source>
        <dbReference type="ARBA" id="ARBA00029443"/>
    </source>
</evidence>
<dbReference type="RefSeq" id="WP_307390809.1">
    <property type="nucleotide sequence ID" value="NZ_BAAADK010000018.1"/>
</dbReference>
<dbReference type="InterPro" id="IPR036736">
    <property type="entry name" value="ACP-like_sf"/>
</dbReference>
<dbReference type="Gene3D" id="2.30.38.10">
    <property type="entry name" value="Luciferase, Domain 3"/>
    <property type="match status" value="3"/>
</dbReference>
<dbReference type="PROSITE" id="PS50075">
    <property type="entry name" value="CARRIER"/>
    <property type="match status" value="5"/>
</dbReference>